<accession>A0A420XJ31</accession>
<organism evidence="1 2">
    <name type="scientific">Otariodibacter oris</name>
    <dbReference type="NCBI Taxonomy" id="1032623"/>
    <lineage>
        <taxon>Bacteria</taxon>
        <taxon>Pseudomonadati</taxon>
        <taxon>Pseudomonadota</taxon>
        <taxon>Gammaproteobacteria</taxon>
        <taxon>Pasteurellales</taxon>
        <taxon>Pasteurellaceae</taxon>
        <taxon>Otariodibacter</taxon>
    </lineage>
</organism>
<reference evidence="1 2" key="1">
    <citation type="submission" date="2018-10" db="EMBL/GenBank/DDBJ databases">
        <title>Genomic Encyclopedia of Type Strains, Phase IV (KMG-IV): sequencing the most valuable type-strain genomes for metagenomic binning, comparative biology and taxonomic classification.</title>
        <authorList>
            <person name="Goeker M."/>
        </authorList>
    </citation>
    <scope>NUCLEOTIDE SEQUENCE [LARGE SCALE GENOMIC DNA]</scope>
    <source>
        <strain evidence="1 2">DSM 23800</strain>
    </source>
</reference>
<dbReference type="Proteomes" id="UP000280099">
    <property type="component" value="Unassembled WGS sequence"/>
</dbReference>
<gene>
    <name evidence="1" type="ORF">DES31_0486</name>
</gene>
<dbReference type="RefSeq" id="WP_257792061.1">
    <property type="nucleotide sequence ID" value="NZ_CP016604.1"/>
</dbReference>
<name>A0A420XJ31_9PAST</name>
<protein>
    <submittedName>
        <fullName evidence="1">Uncharacterized protein</fullName>
    </submittedName>
</protein>
<evidence type="ECO:0000313" key="1">
    <source>
        <dbReference type="EMBL" id="RKR77161.1"/>
    </source>
</evidence>
<dbReference type="EMBL" id="RBJC01000004">
    <property type="protein sequence ID" value="RKR77161.1"/>
    <property type="molecule type" value="Genomic_DNA"/>
</dbReference>
<dbReference type="AlphaFoldDB" id="A0A420XJ31"/>
<evidence type="ECO:0000313" key="2">
    <source>
        <dbReference type="Proteomes" id="UP000280099"/>
    </source>
</evidence>
<sequence length="44" mass="4931">MAMTVLSFVFGIIAIGLLFKVGEAIGVCIGDQIKYHYVVWRDKK</sequence>
<keyword evidence="2" id="KW-1185">Reference proteome</keyword>
<comment type="caution">
    <text evidence="1">The sequence shown here is derived from an EMBL/GenBank/DDBJ whole genome shotgun (WGS) entry which is preliminary data.</text>
</comment>
<proteinExistence type="predicted"/>